<proteinExistence type="inferred from homology"/>
<comment type="pathway">
    <text evidence="2">Amino-acid degradation; L-phenylalanine degradation; acetoacetate and fumarate from L-phenylalanine: step 4/6.</text>
</comment>
<dbReference type="AlphaFoldDB" id="A0AAV9PXB0"/>
<dbReference type="InterPro" id="IPR046452">
    <property type="entry name" value="HgmA_N"/>
</dbReference>
<dbReference type="CDD" id="cd07000">
    <property type="entry name" value="cupin_HGO_N"/>
    <property type="match status" value="1"/>
</dbReference>
<comment type="similarity">
    <text evidence="3">Belongs to the homogentisate dioxygenase family.</text>
</comment>
<dbReference type="GO" id="GO:0006570">
    <property type="term" value="P:tyrosine metabolic process"/>
    <property type="evidence" value="ECO:0007669"/>
    <property type="project" value="InterPro"/>
</dbReference>
<protein>
    <recommendedName>
        <fullName evidence="4">homogentisate 1,2-dioxygenase</fullName>
        <ecNumber evidence="4">1.13.11.5</ecNumber>
    </recommendedName>
</protein>
<dbReference type="Pfam" id="PF04209">
    <property type="entry name" value="HgmA_C"/>
    <property type="match status" value="1"/>
</dbReference>
<comment type="caution">
    <text evidence="8">The sequence shown here is derived from an EMBL/GenBank/DDBJ whole genome shotgun (WGS) entry which is preliminary data.</text>
</comment>
<feature type="binding site" evidence="5">
    <location>
        <position position="374"/>
    </location>
    <ligand>
        <name>Fe cation</name>
        <dbReference type="ChEBI" id="CHEBI:24875"/>
    </ligand>
</feature>
<dbReference type="EC" id="1.13.11.5" evidence="4"/>
<dbReference type="Gene3D" id="2.60.120.10">
    <property type="entry name" value="Jelly Rolls"/>
    <property type="match status" value="1"/>
</dbReference>
<accession>A0AAV9PXB0</accession>
<keyword evidence="5" id="KW-0479">Metal-binding</keyword>
<dbReference type="Proteomes" id="UP001345827">
    <property type="component" value="Unassembled WGS sequence"/>
</dbReference>
<evidence type="ECO:0000313" key="9">
    <source>
        <dbReference type="Proteomes" id="UP001345827"/>
    </source>
</evidence>
<comment type="cofactor">
    <cofactor evidence="1 5">
        <name>Fe cation</name>
        <dbReference type="ChEBI" id="CHEBI:24875"/>
    </cofactor>
</comment>
<keyword evidence="9" id="KW-1185">Reference proteome</keyword>
<dbReference type="GO" id="GO:0006559">
    <property type="term" value="P:L-phenylalanine catabolic process"/>
    <property type="evidence" value="ECO:0007669"/>
    <property type="project" value="InterPro"/>
</dbReference>
<dbReference type="InterPro" id="IPR011051">
    <property type="entry name" value="RmlC_Cupin_sf"/>
</dbReference>
<gene>
    <name evidence="8" type="ORF">LTR25_008506</name>
</gene>
<dbReference type="InterPro" id="IPR046451">
    <property type="entry name" value="HgmA_C"/>
</dbReference>
<dbReference type="InterPro" id="IPR005708">
    <property type="entry name" value="Homogentis_dOase"/>
</dbReference>
<evidence type="ECO:0000256" key="5">
    <source>
        <dbReference type="PIRSR" id="PIRSR605708-2"/>
    </source>
</evidence>
<keyword evidence="5" id="KW-0408">Iron</keyword>
<evidence type="ECO:0000256" key="2">
    <source>
        <dbReference type="ARBA" id="ARBA00004704"/>
    </source>
</evidence>
<organism evidence="8 9">
    <name type="scientific">Vermiconidia calcicola</name>
    <dbReference type="NCBI Taxonomy" id="1690605"/>
    <lineage>
        <taxon>Eukaryota</taxon>
        <taxon>Fungi</taxon>
        <taxon>Dikarya</taxon>
        <taxon>Ascomycota</taxon>
        <taxon>Pezizomycotina</taxon>
        <taxon>Dothideomycetes</taxon>
        <taxon>Dothideomycetidae</taxon>
        <taxon>Mycosphaerellales</taxon>
        <taxon>Extremaceae</taxon>
        <taxon>Vermiconidia</taxon>
    </lineage>
</organism>
<feature type="binding site" evidence="5">
    <location>
        <position position="404"/>
    </location>
    <ligand>
        <name>homogentisate</name>
        <dbReference type="ChEBI" id="CHEBI:16169"/>
    </ligand>
</feature>
<sequence>MTQELPPMEKPTNFGAAAVQTFATTPRPDDPYRYQTGWGNRFASEAIPGALPESGRNLPQRCAYDLYPEQFNGTSFIHVRSSMLNVWFYRIRPSVAHSPMTPLPPSRANPDLIACFQSHNDKVKFTPLSYEWGPLNPPAENEKVTFIQGLKTIAGHGDPTTKEGLAVHQYMANTSMGNQAFCNNDGDFLIVPQTGRLDIQTESGRIMVRPGELCVIQAGLRFKVSLPDGVSNGYVQEIFGSHYELPDLGPLGTSGLALPRDFEYPIASFDMDTSTWEIIIKLAGELYCYEQPGTPFDVVSWHGNYVPYKYEIEKLVTVVCSMKEQLDPSAYCILQAKSKIQGVSLTEFCAFTPKWLVAFDTIRPPYYHRTMATEMMGLIHGTYGGSAKILKPGGLTCDNSYVAHGESYKAWQAAITEEQTPKLASAGTVSFMMHMSSHLAMTKFATERHENPYPPRKGFWDDFKGDFFNHVPEINKNLSSLGLPNLGKGSV</sequence>
<evidence type="ECO:0000259" key="6">
    <source>
        <dbReference type="Pfam" id="PF04209"/>
    </source>
</evidence>
<feature type="domain" description="Homogentisate 1,2-dioxygenase N-terminal" evidence="7">
    <location>
        <begin position="33"/>
        <end position="311"/>
    </location>
</feature>
<dbReference type="GO" id="GO:0046872">
    <property type="term" value="F:metal ion binding"/>
    <property type="evidence" value="ECO:0007669"/>
    <property type="project" value="UniProtKB-KW"/>
</dbReference>
<feature type="binding site" evidence="5">
    <location>
        <position position="368"/>
    </location>
    <ligand>
        <name>Fe cation</name>
        <dbReference type="ChEBI" id="CHEBI:24875"/>
    </ligand>
</feature>
<dbReference type="GO" id="GO:0004411">
    <property type="term" value="F:homogentisate 1,2-dioxygenase activity"/>
    <property type="evidence" value="ECO:0007669"/>
    <property type="project" value="UniProtKB-EC"/>
</dbReference>
<evidence type="ECO:0000313" key="8">
    <source>
        <dbReference type="EMBL" id="KAK5531397.1"/>
    </source>
</evidence>
<dbReference type="PANTHER" id="PTHR11056:SF4">
    <property type="entry name" value="HOMOGENTISATE 1,2-DIOXYGENASE"/>
    <property type="match status" value="1"/>
</dbReference>
<evidence type="ECO:0000256" key="3">
    <source>
        <dbReference type="ARBA" id="ARBA00007757"/>
    </source>
</evidence>
<name>A0AAV9PXB0_9PEZI</name>
<evidence type="ECO:0000259" key="7">
    <source>
        <dbReference type="Pfam" id="PF20510"/>
    </source>
</evidence>
<dbReference type="SUPFAM" id="SSF51182">
    <property type="entry name" value="RmlC-like cupins"/>
    <property type="match status" value="1"/>
</dbReference>
<dbReference type="Pfam" id="PF20510">
    <property type="entry name" value="HgmA_N"/>
    <property type="match status" value="1"/>
</dbReference>
<feature type="binding site" evidence="5">
    <location>
        <position position="404"/>
    </location>
    <ligand>
        <name>Fe cation</name>
        <dbReference type="ChEBI" id="CHEBI:24875"/>
    </ligand>
</feature>
<dbReference type="InterPro" id="IPR014710">
    <property type="entry name" value="RmlC-like_jellyroll"/>
</dbReference>
<feature type="domain" description="Homogentisate 1,2-dioxygenase C-terminal" evidence="6">
    <location>
        <begin position="322"/>
        <end position="449"/>
    </location>
</feature>
<feature type="binding site" evidence="5">
    <location>
        <position position="383"/>
    </location>
    <ligand>
        <name>homogentisate</name>
        <dbReference type="ChEBI" id="CHEBI:16169"/>
    </ligand>
</feature>
<dbReference type="EMBL" id="JAXLQG010000017">
    <property type="protein sequence ID" value="KAK5531397.1"/>
    <property type="molecule type" value="Genomic_DNA"/>
</dbReference>
<reference evidence="8 9" key="1">
    <citation type="submission" date="2023-06" db="EMBL/GenBank/DDBJ databases">
        <title>Black Yeasts Isolated from many extreme environments.</title>
        <authorList>
            <person name="Coleine C."/>
            <person name="Stajich J.E."/>
            <person name="Selbmann L."/>
        </authorList>
    </citation>
    <scope>NUCLEOTIDE SEQUENCE [LARGE SCALE GENOMIC DNA]</scope>
    <source>
        <strain evidence="8 9">CCFEE 5887</strain>
    </source>
</reference>
<dbReference type="GO" id="GO:0005737">
    <property type="term" value="C:cytoplasm"/>
    <property type="evidence" value="ECO:0007669"/>
    <property type="project" value="TreeGrafter"/>
</dbReference>
<evidence type="ECO:0000256" key="4">
    <source>
        <dbReference type="ARBA" id="ARBA00013127"/>
    </source>
</evidence>
<dbReference type="PANTHER" id="PTHR11056">
    <property type="entry name" value="HOMOGENTISATE 1,2-DIOXYGENASE"/>
    <property type="match status" value="1"/>
</dbReference>
<evidence type="ECO:0000256" key="1">
    <source>
        <dbReference type="ARBA" id="ARBA00001962"/>
    </source>
</evidence>